<organism evidence="2 3">
    <name type="scientific">Polyplosphaeria fusca</name>
    <dbReference type="NCBI Taxonomy" id="682080"/>
    <lineage>
        <taxon>Eukaryota</taxon>
        <taxon>Fungi</taxon>
        <taxon>Dikarya</taxon>
        <taxon>Ascomycota</taxon>
        <taxon>Pezizomycotina</taxon>
        <taxon>Dothideomycetes</taxon>
        <taxon>Pleosporomycetidae</taxon>
        <taxon>Pleosporales</taxon>
        <taxon>Tetraplosphaeriaceae</taxon>
        <taxon>Polyplosphaeria</taxon>
    </lineage>
</organism>
<dbReference type="OrthoDB" id="2520703at2759"/>
<comment type="caution">
    <text evidence="2">The sequence shown here is derived from an EMBL/GenBank/DDBJ whole genome shotgun (WGS) entry which is preliminary data.</text>
</comment>
<dbReference type="EMBL" id="ML996202">
    <property type="protein sequence ID" value="KAF2731119.1"/>
    <property type="molecule type" value="Genomic_DNA"/>
</dbReference>
<evidence type="ECO:0000313" key="2">
    <source>
        <dbReference type="EMBL" id="KAF2731119.1"/>
    </source>
</evidence>
<evidence type="ECO:0000313" key="3">
    <source>
        <dbReference type="Proteomes" id="UP000799444"/>
    </source>
</evidence>
<accession>A0A9P4QU44</accession>
<keyword evidence="3" id="KW-1185">Reference proteome</keyword>
<evidence type="ECO:0000256" key="1">
    <source>
        <dbReference type="SAM" id="MobiDB-lite"/>
    </source>
</evidence>
<sequence>MLPSHSRRTSPEKIHTSAPMASSSRRATIGDLPDELLLAIVGHFHTIPGFSHAEPYPDTARRHAEENRIRRNALVSLCKTSKRWHGIAKPILYSTFIARSSTPADVARTYHFLDLLATKPDLAKRLKFVQYVPDHLVGEPWNLDVDAVFGRNKDRYRPVFEAILGQAQDSELAGLETLTLTALLLIISLPLKLEQLAIAVEGGFSGNLWELLFLYEDGTPNLFHGLKDLALKDNIPSFNIINPRNRFLSLRRLQLDGPVCFTDLREQMSPLFPELKSLHFTDTDMTLPGVVDMVANCGSLEKLHCQWGGHVYHPVINFTPLIKELAAHRDSLEELVLDTRRMSISPNEHLDPLDSLADFAALRYLALETATLLGVPNGFFWLDADGAWWRDHNSDFGIVDHLPPSLERLDFWNHFPVYDDTLPFRSFAEDCRSITSLQKVELLNPNPRPCRLLVDAFAARGVTFVPNFKSEHQTTE</sequence>
<dbReference type="InterPro" id="IPR032675">
    <property type="entry name" value="LRR_dom_sf"/>
</dbReference>
<evidence type="ECO:0008006" key="4">
    <source>
        <dbReference type="Google" id="ProtNLM"/>
    </source>
</evidence>
<dbReference type="AlphaFoldDB" id="A0A9P4QU44"/>
<dbReference type="Proteomes" id="UP000799444">
    <property type="component" value="Unassembled WGS sequence"/>
</dbReference>
<proteinExistence type="predicted"/>
<protein>
    <recommendedName>
        <fullName evidence="4">F-box domain-containing protein</fullName>
    </recommendedName>
</protein>
<reference evidence="2" key="1">
    <citation type="journal article" date="2020" name="Stud. Mycol.">
        <title>101 Dothideomycetes genomes: a test case for predicting lifestyles and emergence of pathogens.</title>
        <authorList>
            <person name="Haridas S."/>
            <person name="Albert R."/>
            <person name="Binder M."/>
            <person name="Bloem J."/>
            <person name="Labutti K."/>
            <person name="Salamov A."/>
            <person name="Andreopoulos B."/>
            <person name="Baker S."/>
            <person name="Barry K."/>
            <person name="Bills G."/>
            <person name="Bluhm B."/>
            <person name="Cannon C."/>
            <person name="Castanera R."/>
            <person name="Culley D."/>
            <person name="Daum C."/>
            <person name="Ezra D."/>
            <person name="Gonzalez J."/>
            <person name="Henrissat B."/>
            <person name="Kuo A."/>
            <person name="Liang C."/>
            <person name="Lipzen A."/>
            <person name="Lutzoni F."/>
            <person name="Magnuson J."/>
            <person name="Mondo S."/>
            <person name="Nolan M."/>
            <person name="Ohm R."/>
            <person name="Pangilinan J."/>
            <person name="Park H.-J."/>
            <person name="Ramirez L."/>
            <person name="Alfaro M."/>
            <person name="Sun H."/>
            <person name="Tritt A."/>
            <person name="Yoshinaga Y."/>
            <person name="Zwiers L.-H."/>
            <person name="Turgeon B."/>
            <person name="Goodwin S."/>
            <person name="Spatafora J."/>
            <person name="Crous P."/>
            <person name="Grigoriev I."/>
        </authorList>
    </citation>
    <scope>NUCLEOTIDE SEQUENCE</scope>
    <source>
        <strain evidence="2">CBS 125425</strain>
    </source>
</reference>
<dbReference type="Gene3D" id="3.80.10.10">
    <property type="entry name" value="Ribonuclease Inhibitor"/>
    <property type="match status" value="1"/>
</dbReference>
<dbReference type="SUPFAM" id="SSF52047">
    <property type="entry name" value="RNI-like"/>
    <property type="match status" value="1"/>
</dbReference>
<feature type="region of interest" description="Disordered" evidence="1">
    <location>
        <begin position="1"/>
        <end position="25"/>
    </location>
</feature>
<gene>
    <name evidence="2" type="ORF">EJ04DRAFT_16429</name>
</gene>
<name>A0A9P4QU44_9PLEO</name>